<sequence length="727" mass="79709">MLGLYLPSAVRNDHPGMRQSRQGHMRSPFIQNNISSSSLEGMERPIRSFKSFIKTVPPHPQAVEKPLPPTPPPKLSPSKTTPSPPRSTPSPTSPVGRDSSVASWRAPVDWFQDTSTPPALATRTYSPLLPDPSPNINMEPTSYLGETSRLVPIYERPQSYTDLGPPPRSPPRTPLPAPPPWTLNGRTKENPLASADNSRSSSSAGPVGSKVLYESDLRYRTASPSDSNHTSVTSNASTKEKAFSSLGIGSPRQKTAILEDRPYDPESTSPMERTRADRQYLRGKKLRSLNKGNPLADDSWEDTEMDDKTRMLSFAQDYHDLLVDQYQEMNVRPAEVSRSGGPHQVSEAQLERPSQNPRTPPPPKDHDELYPQPLSWSKNSNASSPAGSPQHPSSPRTRSQENVNDNSPSSGTKESKHKRITSWVPHRLSVVQARRRSSAESRSTAKRQKQIPDAEVDKVLKEDLRFSMFFPPSKSLKFLKKSKDHNITPPSKAPPLATSPGQSTTPLIRLPGGLAVVRHTPSPSAAPKSETASVTETSPISPSSSHPSSDFSPRSENRSSFNSRHSNPVNPGIAVRSTYRTSAGSSYSKRSSASQTPHPLATEMSVTQQPTQTPPPPPIPSSSVSSPPLSPDAWKRLKNHTGVDLHAYKSGFVEKAREARRRHHKEARQERLKRSIKVLGPTDPGVVSGYVKREVARREDSDEGRADSDVEGSVSGRLPGYLVASKI</sequence>
<evidence type="ECO:0000256" key="1">
    <source>
        <dbReference type="SAM" id="MobiDB-lite"/>
    </source>
</evidence>
<feature type="region of interest" description="Disordered" evidence="1">
    <location>
        <begin position="55"/>
        <end position="302"/>
    </location>
</feature>
<dbReference type="AlphaFoldDB" id="A0A6A6RQR5"/>
<feature type="compositionally biased region" description="Polar residues" evidence="1">
    <location>
        <begin position="558"/>
        <end position="569"/>
    </location>
</feature>
<feature type="compositionally biased region" description="Low complexity" evidence="1">
    <location>
        <begin position="582"/>
        <end position="594"/>
    </location>
</feature>
<feature type="compositionally biased region" description="Low complexity" evidence="1">
    <location>
        <begin position="538"/>
        <end position="554"/>
    </location>
</feature>
<feature type="region of interest" description="Disordered" evidence="1">
    <location>
        <begin position="332"/>
        <end position="451"/>
    </location>
</feature>
<feature type="compositionally biased region" description="Low complexity" evidence="1">
    <location>
        <begin position="193"/>
        <end position="203"/>
    </location>
</feature>
<feature type="compositionally biased region" description="Polar residues" evidence="1">
    <location>
        <begin position="222"/>
        <end position="237"/>
    </location>
</feature>
<dbReference type="OrthoDB" id="3771671at2759"/>
<evidence type="ECO:0000313" key="3">
    <source>
        <dbReference type="Proteomes" id="UP000799753"/>
    </source>
</evidence>
<evidence type="ECO:0000313" key="2">
    <source>
        <dbReference type="EMBL" id="KAF2636374.1"/>
    </source>
</evidence>
<name>A0A6A6RQR5_9PLEO</name>
<protein>
    <submittedName>
        <fullName evidence="2">Uncharacterized protein</fullName>
    </submittedName>
</protein>
<feature type="compositionally biased region" description="Pro residues" evidence="1">
    <location>
        <begin position="66"/>
        <end position="75"/>
    </location>
</feature>
<dbReference type="EMBL" id="MU006799">
    <property type="protein sequence ID" value="KAF2636374.1"/>
    <property type="molecule type" value="Genomic_DNA"/>
</dbReference>
<feature type="compositionally biased region" description="Polar residues" evidence="1">
    <location>
        <begin position="374"/>
        <end position="412"/>
    </location>
</feature>
<feature type="compositionally biased region" description="Basic and acidic residues" evidence="1">
    <location>
        <begin position="693"/>
        <end position="708"/>
    </location>
</feature>
<proteinExistence type="predicted"/>
<feature type="region of interest" description="Disordered" evidence="1">
    <location>
        <begin position="483"/>
        <end position="635"/>
    </location>
</feature>
<feature type="compositionally biased region" description="Pro residues" evidence="1">
    <location>
        <begin position="164"/>
        <end position="181"/>
    </location>
</feature>
<dbReference type="Proteomes" id="UP000799753">
    <property type="component" value="Unassembled WGS sequence"/>
</dbReference>
<keyword evidence="3" id="KW-1185">Reference proteome</keyword>
<reference evidence="2" key="1">
    <citation type="journal article" date="2020" name="Stud. Mycol.">
        <title>101 Dothideomycetes genomes: a test case for predicting lifestyles and emergence of pathogens.</title>
        <authorList>
            <person name="Haridas S."/>
            <person name="Albert R."/>
            <person name="Binder M."/>
            <person name="Bloem J."/>
            <person name="Labutti K."/>
            <person name="Salamov A."/>
            <person name="Andreopoulos B."/>
            <person name="Baker S."/>
            <person name="Barry K."/>
            <person name="Bills G."/>
            <person name="Bluhm B."/>
            <person name="Cannon C."/>
            <person name="Castanera R."/>
            <person name="Culley D."/>
            <person name="Daum C."/>
            <person name="Ezra D."/>
            <person name="Gonzalez J."/>
            <person name="Henrissat B."/>
            <person name="Kuo A."/>
            <person name="Liang C."/>
            <person name="Lipzen A."/>
            <person name="Lutzoni F."/>
            <person name="Magnuson J."/>
            <person name="Mondo S."/>
            <person name="Nolan M."/>
            <person name="Ohm R."/>
            <person name="Pangilinan J."/>
            <person name="Park H.-J."/>
            <person name="Ramirez L."/>
            <person name="Alfaro M."/>
            <person name="Sun H."/>
            <person name="Tritt A."/>
            <person name="Yoshinaga Y."/>
            <person name="Zwiers L.-H."/>
            <person name="Turgeon B."/>
            <person name="Goodwin S."/>
            <person name="Spatafora J."/>
            <person name="Crous P."/>
            <person name="Grigoriev I."/>
        </authorList>
    </citation>
    <scope>NUCLEOTIDE SEQUENCE</scope>
    <source>
        <strain evidence="2">CBS 473.64</strain>
    </source>
</reference>
<gene>
    <name evidence="2" type="ORF">P280DRAFT_156710</name>
</gene>
<feature type="region of interest" description="Disordered" evidence="1">
    <location>
        <begin position="693"/>
        <end position="715"/>
    </location>
</feature>
<feature type="compositionally biased region" description="Pro residues" evidence="1">
    <location>
        <begin position="82"/>
        <end position="92"/>
    </location>
</feature>
<accession>A0A6A6RQR5</accession>
<feature type="region of interest" description="Disordered" evidence="1">
    <location>
        <begin position="1"/>
        <end position="29"/>
    </location>
</feature>
<organism evidence="2 3">
    <name type="scientific">Massarina eburnea CBS 473.64</name>
    <dbReference type="NCBI Taxonomy" id="1395130"/>
    <lineage>
        <taxon>Eukaryota</taxon>
        <taxon>Fungi</taxon>
        <taxon>Dikarya</taxon>
        <taxon>Ascomycota</taxon>
        <taxon>Pezizomycotina</taxon>
        <taxon>Dothideomycetes</taxon>
        <taxon>Pleosporomycetidae</taxon>
        <taxon>Pleosporales</taxon>
        <taxon>Massarineae</taxon>
        <taxon>Massarinaceae</taxon>
        <taxon>Massarina</taxon>
    </lineage>
</organism>